<evidence type="ECO:0000256" key="1">
    <source>
        <dbReference type="ARBA" id="ARBA00010701"/>
    </source>
</evidence>
<keyword evidence="3 7" id="KW-0378">Hydrolase</keyword>
<protein>
    <recommendedName>
        <fullName evidence="7">Lipase</fullName>
    </recommendedName>
</protein>
<evidence type="ECO:0000256" key="6">
    <source>
        <dbReference type="ARBA" id="ARBA00023180"/>
    </source>
</evidence>
<accession>A0A336LXQ7</accession>
<dbReference type="InterPro" id="IPR000073">
    <property type="entry name" value="AB_hydrolase_1"/>
</dbReference>
<dbReference type="GO" id="GO:0016042">
    <property type="term" value="P:lipid catabolic process"/>
    <property type="evidence" value="ECO:0007669"/>
    <property type="project" value="UniProtKB-KW"/>
</dbReference>
<dbReference type="Gene3D" id="3.40.50.1820">
    <property type="entry name" value="alpha/beta hydrolase"/>
    <property type="match status" value="1"/>
</dbReference>
<dbReference type="GO" id="GO:0016788">
    <property type="term" value="F:hydrolase activity, acting on ester bonds"/>
    <property type="evidence" value="ECO:0007669"/>
    <property type="project" value="InterPro"/>
</dbReference>
<keyword evidence="6" id="KW-0325">Glycoprotein</keyword>
<dbReference type="PIRSF" id="PIRSF000862">
    <property type="entry name" value="Steryl_ester_lip"/>
    <property type="match status" value="1"/>
</dbReference>
<dbReference type="VEuPathDB" id="VectorBase:CSON004657"/>
<evidence type="ECO:0000256" key="8">
    <source>
        <dbReference type="PIRSR" id="PIRSR000862-1"/>
    </source>
</evidence>
<dbReference type="SUPFAM" id="SSF53474">
    <property type="entry name" value="alpha/beta-Hydrolases"/>
    <property type="match status" value="1"/>
</dbReference>
<comment type="similarity">
    <text evidence="1 7">Belongs to the AB hydrolase superfamily. Lipase family.</text>
</comment>
<evidence type="ECO:0000256" key="3">
    <source>
        <dbReference type="ARBA" id="ARBA00022801"/>
    </source>
</evidence>
<feature type="active site" description="Nucleophile" evidence="8">
    <location>
        <position position="159"/>
    </location>
</feature>
<evidence type="ECO:0000256" key="2">
    <source>
        <dbReference type="ARBA" id="ARBA00022729"/>
    </source>
</evidence>
<dbReference type="Pfam" id="PF00561">
    <property type="entry name" value="Abhydrolase_1"/>
    <property type="match status" value="1"/>
</dbReference>
<sequence>MLLQKIIYQIIFFDFVISFNVTYQYSDYIIELIRNNGYLGYRHNIWTEDGYGLALYQIPSISESNTNVLLSHGLLSCSAQWLINGNKSLAFMLANAGYNVWLLNSRGTFLSDRHRFLSNEDPAYWDYSFHEMGYYDIPATIDYILDRTKSEKLHFIGYSQGGQIILNGVSLRPEYNQKVHSCFLINPGPFLSHMTFGLRKAFNSVVFVAKANHIFKLILKNSFLVNLIKFICHDPLISKVCHHLIMELHGGNSRQTRNTQSFMDILTTFIIDNVSVKQLEHVVQLIDSGNFETFDTRLERYGSKLYGANVSPVQYNLSAFLIPTTVFYGSIDGLTTPTDVRYLISRLRNIQNVFEIPWNHLDLFVGRNSDQWLHQRIINTLNKYRN</sequence>
<evidence type="ECO:0000256" key="5">
    <source>
        <dbReference type="ARBA" id="ARBA00023098"/>
    </source>
</evidence>
<dbReference type="FunFam" id="3.40.50.1820:FF:000057">
    <property type="entry name" value="Lipase"/>
    <property type="match status" value="1"/>
</dbReference>
<organism evidence="10">
    <name type="scientific">Culicoides sonorensis</name>
    <name type="common">Biting midge</name>
    <dbReference type="NCBI Taxonomy" id="179676"/>
    <lineage>
        <taxon>Eukaryota</taxon>
        <taxon>Metazoa</taxon>
        <taxon>Ecdysozoa</taxon>
        <taxon>Arthropoda</taxon>
        <taxon>Hexapoda</taxon>
        <taxon>Insecta</taxon>
        <taxon>Pterygota</taxon>
        <taxon>Neoptera</taxon>
        <taxon>Endopterygota</taxon>
        <taxon>Diptera</taxon>
        <taxon>Nematocera</taxon>
        <taxon>Chironomoidea</taxon>
        <taxon>Ceratopogonidae</taxon>
        <taxon>Ceratopogoninae</taxon>
        <taxon>Culicoides</taxon>
        <taxon>Monoculicoides</taxon>
    </lineage>
</organism>
<dbReference type="AlphaFoldDB" id="A0A336LXQ7"/>
<dbReference type="EMBL" id="UFQT01000194">
    <property type="protein sequence ID" value="SSX21453.1"/>
    <property type="molecule type" value="Genomic_DNA"/>
</dbReference>
<name>A0A336LXQ7_CULSO</name>
<evidence type="ECO:0000256" key="7">
    <source>
        <dbReference type="PIRNR" id="PIRNR000862"/>
    </source>
</evidence>
<evidence type="ECO:0000256" key="4">
    <source>
        <dbReference type="ARBA" id="ARBA00022963"/>
    </source>
</evidence>
<evidence type="ECO:0000259" key="9">
    <source>
        <dbReference type="Pfam" id="PF00561"/>
    </source>
</evidence>
<feature type="active site" description="Charge relay system" evidence="8">
    <location>
        <position position="360"/>
    </location>
</feature>
<feature type="active site" description="Charge relay system" evidence="8">
    <location>
        <position position="332"/>
    </location>
</feature>
<proteinExistence type="inferred from homology"/>
<feature type="domain" description="AB hydrolase-1" evidence="9">
    <location>
        <begin position="68"/>
        <end position="192"/>
    </location>
</feature>
<dbReference type="InterPro" id="IPR025483">
    <property type="entry name" value="Lipase_euk"/>
</dbReference>
<gene>
    <name evidence="10" type="primary">CSON004657</name>
</gene>
<keyword evidence="2" id="KW-0732">Signal</keyword>
<dbReference type="PANTHER" id="PTHR11005">
    <property type="entry name" value="LYSOSOMAL ACID LIPASE-RELATED"/>
    <property type="match status" value="1"/>
</dbReference>
<reference evidence="10" key="1">
    <citation type="submission" date="2018-07" db="EMBL/GenBank/DDBJ databases">
        <authorList>
            <person name="Quirk P.G."/>
            <person name="Krulwich T.A."/>
        </authorList>
    </citation>
    <scope>NUCLEOTIDE SEQUENCE</scope>
</reference>
<evidence type="ECO:0000313" key="10">
    <source>
        <dbReference type="EMBL" id="SSX21453.1"/>
    </source>
</evidence>
<dbReference type="InterPro" id="IPR029058">
    <property type="entry name" value="AB_hydrolase_fold"/>
</dbReference>
<keyword evidence="5" id="KW-0443">Lipid metabolism</keyword>
<keyword evidence="4 7" id="KW-0442">Lipid degradation</keyword>